<keyword evidence="3" id="KW-1185">Reference proteome</keyword>
<proteinExistence type="predicted"/>
<comment type="caution">
    <text evidence="2">The sequence shown here is derived from an EMBL/GenBank/DDBJ whole genome shotgun (WGS) entry which is preliminary data.</text>
</comment>
<evidence type="ECO:0000313" key="3">
    <source>
        <dbReference type="Proteomes" id="UP001590951"/>
    </source>
</evidence>
<dbReference type="Proteomes" id="UP001590951">
    <property type="component" value="Unassembled WGS sequence"/>
</dbReference>
<evidence type="ECO:0000313" key="2">
    <source>
        <dbReference type="EMBL" id="KAL2048890.1"/>
    </source>
</evidence>
<dbReference type="EMBL" id="JBHFEH010000076">
    <property type="protein sequence ID" value="KAL2048890.1"/>
    <property type="molecule type" value="Genomic_DNA"/>
</dbReference>
<accession>A0ABR4AT56</accession>
<feature type="region of interest" description="Disordered" evidence="1">
    <location>
        <begin position="130"/>
        <end position="149"/>
    </location>
</feature>
<protein>
    <submittedName>
        <fullName evidence="2">Uncharacterized protein</fullName>
    </submittedName>
</protein>
<reference evidence="2 3" key="1">
    <citation type="submission" date="2024-09" db="EMBL/GenBank/DDBJ databases">
        <title>Rethinking Asexuality: The Enigmatic Case of Functional Sexual Genes in Lepraria (Stereocaulaceae).</title>
        <authorList>
            <person name="Doellman M."/>
            <person name="Sun Y."/>
            <person name="Barcenas-Pena A."/>
            <person name="Lumbsch H.T."/>
            <person name="Grewe F."/>
        </authorList>
    </citation>
    <scope>NUCLEOTIDE SEQUENCE [LARGE SCALE GENOMIC DNA]</scope>
    <source>
        <strain evidence="2 3">Grewe 0041</strain>
    </source>
</reference>
<name>A0ABR4AT56_9LECA</name>
<organism evidence="2 3">
    <name type="scientific">Lepraria finkii</name>
    <dbReference type="NCBI Taxonomy" id="1340010"/>
    <lineage>
        <taxon>Eukaryota</taxon>
        <taxon>Fungi</taxon>
        <taxon>Dikarya</taxon>
        <taxon>Ascomycota</taxon>
        <taxon>Pezizomycotina</taxon>
        <taxon>Lecanoromycetes</taxon>
        <taxon>OSLEUM clade</taxon>
        <taxon>Lecanoromycetidae</taxon>
        <taxon>Lecanorales</taxon>
        <taxon>Lecanorineae</taxon>
        <taxon>Stereocaulaceae</taxon>
        <taxon>Lepraria</taxon>
    </lineage>
</organism>
<evidence type="ECO:0000256" key="1">
    <source>
        <dbReference type="SAM" id="MobiDB-lite"/>
    </source>
</evidence>
<gene>
    <name evidence="2" type="ORF">ABVK25_010842</name>
</gene>
<sequence length="187" mass="18944">MTIQLLSNGISVAGPTLTVRAPPITVSGVLIYLDSSILLVGTQSFSPATNDPNLLSTTSAEQVITAAPAPLSFGGTTVSRGPTAMTIDGTLMSFENSGELVVGSNTIILECPGLSPGGLIMEGLGSQGPFSTDTPSPVQANSSVGTGNGTTRTVQAFEGKVGGLKGYFVLWTVFGTVTSTTLFITVV</sequence>